<dbReference type="InterPro" id="IPR000504">
    <property type="entry name" value="RRM_dom"/>
</dbReference>
<comment type="function">
    <text evidence="1">Involved in pre-25S rRNA processing.</text>
</comment>
<evidence type="ECO:0000256" key="1">
    <source>
        <dbReference type="ARBA" id="ARBA00002475"/>
    </source>
</evidence>
<keyword evidence="6" id="KW-0539">Nucleus</keyword>
<dbReference type="OrthoDB" id="442677at2759"/>
<feature type="compositionally biased region" description="Low complexity" evidence="8">
    <location>
        <begin position="513"/>
        <end position="528"/>
    </location>
</feature>
<comment type="caution">
    <text evidence="10">The sequence shown here is derived from an EMBL/GenBank/DDBJ whole genome shotgun (WGS) entry which is preliminary data.</text>
</comment>
<gene>
    <name evidence="10" type="ORF">AAE3_LOCUS3665</name>
</gene>
<evidence type="ECO:0000259" key="9">
    <source>
        <dbReference type="PROSITE" id="PS50102"/>
    </source>
</evidence>
<organism evidence="10 11">
    <name type="scientific">Cyclocybe aegerita</name>
    <name type="common">Black poplar mushroom</name>
    <name type="synonym">Agrocybe aegerita</name>
    <dbReference type="NCBI Taxonomy" id="1973307"/>
    <lineage>
        <taxon>Eukaryota</taxon>
        <taxon>Fungi</taxon>
        <taxon>Dikarya</taxon>
        <taxon>Basidiomycota</taxon>
        <taxon>Agaricomycotina</taxon>
        <taxon>Agaricomycetes</taxon>
        <taxon>Agaricomycetidae</taxon>
        <taxon>Agaricales</taxon>
        <taxon>Agaricineae</taxon>
        <taxon>Bolbitiaceae</taxon>
        <taxon>Cyclocybe</taxon>
    </lineage>
</organism>
<evidence type="ECO:0000256" key="8">
    <source>
        <dbReference type="SAM" id="MobiDB-lite"/>
    </source>
</evidence>
<evidence type="ECO:0000256" key="6">
    <source>
        <dbReference type="ARBA" id="ARBA00023242"/>
    </source>
</evidence>
<evidence type="ECO:0000256" key="4">
    <source>
        <dbReference type="ARBA" id="ARBA00015520"/>
    </source>
</evidence>
<proteinExistence type="inferred from homology"/>
<evidence type="ECO:0000256" key="3">
    <source>
        <dbReference type="ARBA" id="ARBA00007077"/>
    </source>
</evidence>
<protein>
    <recommendedName>
        <fullName evidence="4">Nucleolar protein 12</fullName>
    </recommendedName>
</protein>
<keyword evidence="5 7" id="KW-0694">RNA-binding</keyword>
<dbReference type="Gene3D" id="3.30.70.330">
    <property type="match status" value="1"/>
</dbReference>
<feature type="compositionally biased region" description="Basic and acidic residues" evidence="8">
    <location>
        <begin position="76"/>
        <end position="113"/>
    </location>
</feature>
<feature type="compositionally biased region" description="Basic and acidic residues" evidence="8">
    <location>
        <begin position="130"/>
        <end position="142"/>
    </location>
</feature>
<feature type="compositionally biased region" description="Basic and acidic residues" evidence="8">
    <location>
        <begin position="263"/>
        <end position="297"/>
    </location>
</feature>
<comment type="similarity">
    <text evidence="3">Belongs to the RRM RBM34 family.</text>
</comment>
<dbReference type="SUPFAM" id="SSF54928">
    <property type="entry name" value="RNA-binding domain, RBD"/>
    <property type="match status" value="1"/>
</dbReference>
<feature type="compositionally biased region" description="Polar residues" evidence="8">
    <location>
        <begin position="253"/>
        <end position="262"/>
    </location>
</feature>
<feature type="compositionally biased region" description="Basic and acidic residues" evidence="8">
    <location>
        <begin position="48"/>
        <end position="58"/>
    </location>
</feature>
<dbReference type="Proteomes" id="UP000467700">
    <property type="component" value="Unassembled WGS sequence"/>
</dbReference>
<evidence type="ECO:0000256" key="5">
    <source>
        <dbReference type="ARBA" id="ARBA00022884"/>
    </source>
</evidence>
<evidence type="ECO:0000256" key="2">
    <source>
        <dbReference type="ARBA" id="ARBA00004604"/>
    </source>
</evidence>
<sequence>MSLSSFLLGSKPPVDAELDGLFKAALPTAPDAPPIPGPSKGISKQKRKPEAEKIAPEKPHKRAKGSSEPTIPASKSKKDIPSPDKSKKQSVVEESAQKKSRKKEKEKEIKLPSDEEGSDDNSDLEIAYLNKEKRTKPTKESEQDVSDSSSDESEVDSNVPVHESQAKGARRRVKQPKKKTVLEDETPERRDQRTIFVGNLPIDVASKKPLKKQLQNHILSFVPTAKIESVRFRSIPFQAPTTTLPTSADEGNGTKSKPNTQAPKKEPRAHDKERATSWRNKRDEKDEENVKADEKKFLNPAQKKKIAFINQEFHASADSVNAYVVFAHPRSSEGRPANLPPLSPAMDPYEAAFQAASKCDGSLFMERMLRADLVGKNRGKAAPRKDDDGVEVPAGILEADPRLSVFVGNLDFASKEEDLRAFFESVVTAERGAPPEKDDGTMSETKKSSWVTRVRIVRDKDTLLGKGFAYVQLADRECVDELLALEESKLKFAKRKLRVQRCKTLPGSKTLVAGGSTTTGKSGKWAGTPTPIVVPQGNPALGEKLVGLPKEERKKLKSTDADRVARRLAKKKARMAMEKSMKGKEPGGKTRKRVRS</sequence>
<dbReference type="InterPro" id="IPR012677">
    <property type="entry name" value="Nucleotide-bd_a/b_plait_sf"/>
</dbReference>
<feature type="region of interest" description="Disordered" evidence="8">
    <location>
        <begin position="236"/>
        <end position="297"/>
    </location>
</feature>
<accession>A0A8S0W435</accession>
<dbReference type="GO" id="GO:0005730">
    <property type="term" value="C:nucleolus"/>
    <property type="evidence" value="ECO:0007669"/>
    <property type="project" value="UniProtKB-SubCell"/>
</dbReference>
<evidence type="ECO:0000313" key="10">
    <source>
        <dbReference type="EMBL" id="CAA7261564.1"/>
    </source>
</evidence>
<feature type="compositionally biased region" description="Basic residues" evidence="8">
    <location>
        <begin position="168"/>
        <end position="179"/>
    </location>
</feature>
<dbReference type="SMART" id="SM00360">
    <property type="entry name" value="RRM"/>
    <property type="match status" value="1"/>
</dbReference>
<feature type="compositionally biased region" description="Acidic residues" evidence="8">
    <location>
        <begin position="114"/>
        <end position="123"/>
    </location>
</feature>
<dbReference type="PANTHER" id="PTHR23236:SF25">
    <property type="entry name" value="RNA-BINDING PROTEIN 34"/>
    <property type="match status" value="1"/>
</dbReference>
<dbReference type="AlphaFoldDB" id="A0A8S0W435"/>
<dbReference type="PROSITE" id="PS50102">
    <property type="entry name" value="RRM"/>
    <property type="match status" value="1"/>
</dbReference>
<reference evidence="10 11" key="1">
    <citation type="submission" date="2020-01" db="EMBL/GenBank/DDBJ databases">
        <authorList>
            <person name="Gupta K D."/>
        </authorList>
    </citation>
    <scope>NUCLEOTIDE SEQUENCE [LARGE SCALE GENOMIC DNA]</scope>
</reference>
<feature type="region of interest" description="Disordered" evidence="8">
    <location>
        <begin position="25"/>
        <end position="195"/>
    </location>
</feature>
<feature type="domain" description="RRM" evidence="9">
    <location>
        <begin position="403"/>
        <end position="504"/>
    </location>
</feature>
<feature type="compositionally biased region" description="Acidic residues" evidence="8">
    <location>
        <begin position="143"/>
        <end position="155"/>
    </location>
</feature>
<dbReference type="GO" id="GO:0000463">
    <property type="term" value="P:maturation of LSU-rRNA from tricistronic rRNA transcript (SSU-rRNA, 5.8S rRNA, LSU-rRNA)"/>
    <property type="evidence" value="ECO:0007669"/>
    <property type="project" value="TreeGrafter"/>
</dbReference>
<evidence type="ECO:0000256" key="7">
    <source>
        <dbReference type="PROSITE-ProRule" id="PRU00176"/>
    </source>
</evidence>
<name>A0A8S0W435_CYCAE</name>
<keyword evidence="11" id="KW-1185">Reference proteome</keyword>
<feature type="compositionally biased region" description="Basic and acidic residues" evidence="8">
    <location>
        <begin position="575"/>
        <end position="588"/>
    </location>
</feature>
<feature type="region of interest" description="Disordered" evidence="8">
    <location>
        <begin position="570"/>
        <end position="596"/>
    </location>
</feature>
<dbReference type="EMBL" id="CACVBS010000033">
    <property type="protein sequence ID" value="CAA7261564.1"/>
    <property type="molecule type" value="Genomic_DNA"/>
</dbReference>
<evidence type="ECO:0000313" key="11">
    <source>
        <dbReference type="Proteomes" id="UP000467700"/>
    </source>
</evidence>
<comment type="subcellular location">
    <subcellularLocation>
        <location evidence="2">Nucleus</location>
        <location evidence="2">Nucleolus</location>
    </subcellularLocation>
</comment>
<dbReference type="PANTHER" id="PTHR23236">
    <property type="entry name" value="EUKARYOTIC TRANSLATION INITIATION FACTOR 4B/4H"/>
    <property type="match status" value="1"/>
</dbReference>
<dbReference type="GO" id="GO:0019843">
    <property type="term" value="F:rRNA binding"/>
    <property type="evidence" value="ECO:0007669"/>
    <property type="project" value="TreeGrafter"/>
</dbReference>
<dbReference type="InterPro" id="IPR035979">
    <property type="entry name" value="RBD_domain_sf"/>
</dbReference>
<feature type="region of interest" description="Disordered" evidence="8">
    <location>
        <begin position="513"/>
        <end position="539"/>
    </location>
</feature>